<dbReference type="EMBL" id="SEOQ01001781">
    <property type="protein sequence ID" value="TFY50562.1"/>
    <property type="molecule type" value="Genomic_DNA"/>
</dbReference>
<dbReference type="GO" id="GO:0006511">
    <property type="term" value="P:ubiquitin-dependent protein catabolic process"/>
    <property type="evidence" value="ECO:0007669"/>
    <property type="project" value="TreeGrafter"/>
</dbReference>
<dbReference type="AlphaFoldDB" id="A0A4Y9XLI2"/>
<dbReference type="GO" id="GO:0008180">
    <property type="term" value="C:COP9 signalosome"/>
    <property type="evidence" value="ECO:0007669"/>
    <property type="project" value="UniProtKB-KW"/>
</dbReference>
<dbReference type="InterPro" id="IPR050756">
    <property type="entry name" value="CSN3"/>
</dbReference>
<evidence type="ECO:0000256" key="7">
    <source>
        <dbReference type="ARBA" id="ARBA00023242"/>
    </source>
</evidence>
<dbReference type="PANTHER" id="PTHR10758">
    <property type="entry name" value="26S PROTEASOME NON-ATPASE REGULATORY SUBUNIT 3/COP9 SIGNALOSOME COMPLEX SUBUNIT 3"/>
    <property type="match status" value="1"/>
</dbReference>
<dbReference type="Pfam" id="PF22788">
    <property type="entry name" value="COP9_hel_rpt"/>
    <property type="match status" value="1"/>
</dbReference>
<evidence type="ECO:0000313" key="11">
    <source>
        <dbReference type="EMBL" id="TFY50562.1"/>
    </source>
</evidence>
<gene>
    <name evidence="11" type="ORF">EVG20_g11447</name>
</gene>
<sequence length="438" mass="47115">SARLLVGGTQEVPVEWAEEFCRGVSAVQLRFAPERVTLLAKGIVQLAEARNNLKIAIPPLYDLITRFPPALSHLTPLHPIFLTTCLTTSHFAPALPILAVPITQITPAQTPDLTYLDHLVYHYTGGCVLAALKRFAEAHEFWEIVVGAPVAPRGLSSAGGPGAGPGGAGPGPGAGRVESTGEPSALQMEAAKKLLVVQLILHGKVRGPHPELSYVKVRRADGSVRIRARVRVSQAQALPKYTPAAVANVRGSPYGAFVKAYPRQLDALQGILNKNAVAFASVRITVTCFDNNMGLLKQALERAPRWAIKKLTETYLTLGLGEIGREVGIRDVSEVRRVVLSMIEHGEINASIAADGTVTFADDAPLAVSKADVDRVLHVAQEQEHILRELELEMARSKEYLSKAVRSRDDPSAWTGPEEDMGVAPGAPGAMWTEESVF</sequence>
<feature type="non-terminal residue" evidence="11">
    <location>
        <position position="1"/>
    </location>
</feature>
<dbReference type="STRING" id="205917.A0A4Y9XLI2"/>
<dbReference type="Proteomes" id="UP000298327">
    <property type="component" value="Unassembled WGS sequence"/>
</dbReference>
<feature type="compositionally biased region" description="Gly residues" evidence="8">
    <location>
        <begin position="157"/>
        <end position="174"/>
    </location>
</feature>
<evidence type="ECO:0000256" key="5">
    <source>
        <dbReference type="ARBA" id="ARBA00022490"/>
    </source>
</evidence>
<keyword evidence="5" id="KW-0963">Cytoplasm</keyword>
<comment type="caution">
    <text evidence="11">The sequence shown here is derived from an EMBL/GenBank/DDBJ whole genome shotgun (WGS) entry which is preliminary data.</text>
</comment>
<evidence type="ECO:0000313" key="12">
    <source>
        <dbReference type="Proteomes" id="UP000298327"/>
    </source>
</evidence>
<organism evidence="11 12">
    <name type="scientific">Dentipellis fragilis</name>
    <dbReference type="NCBI Taxonomy" id="205917"/>
    <lineage>
        <taxon>Eukaryota</taxon>
        <taxon>Fungi</taxon>
        <taxon>Dikarya</taxon>
        <taxon>Basidiomycota</taxon>
        <taxon>Agaricomycotina</taxon>
        <taxon>Agaricomycetes</taxon>
        <taxon>Russulales</taxon>
        <taxon>Hericiaceae</taxon>
        <taxon>Dentipellis</taxon>
    </lineage>
</organism>
<evidence type="ECO:0000259" key="9">
    <source>
        <dbReference type="Pfam" id="PF01399"/>
    </source>
</evidence>
<dbReference type="InterPro" id="IPR000717">
    <property type="entry name" value="PCI_dom"/>
</dbReference>
<keyword evidence="12" id="KW-1185">Reference proteome</keyword>
<dbReference type="GO" id="GO:0005737">
    <property type="term" value="C:cytoplasm"/>
    <property type="evidence" value="ECO:0007669"/>
    <property type="project" value="UniProtKB-SubCell"/>
</dbReference>
<reference evidence="11 12" key="1">
    <citation type="submission" date="2019-02" db="EMBL/GenBank/DDBJ databases">
        <title>Genome sequencing of the rare red list fungi Dentipellis fragilis.</title>
        <authorList>
            <person name="Buettner E."/>
            <person name="Kellner H."/>
        </authorList>
    </citation>
    <scope>NUCLEOTIDE SEQUENCE [LARGE SCALE GENOMIC DNA]</scope>
    <source>
        <strain evidence="11 12">DSM 105465</strain>
    </source>
</reference>
<dbReference type="OrthoDB" id="29061at2759"/>
<keyword evidence="6" id="KW-0736">Signalosome</keyword>
<comment type="similarity">
    <text evidence="3">Belongs to the CSN3 family.</text>
</comment>
<feature type="region of interest" description="Disordered" evidence="8">
    <location>
        <begin position="156"/>
        <end position="182"/>
    </location>
</feature>
<feature type="region of interest" description="Disordered" evidence="8">
    <location>
        <begin position="406"/>
        <end position="438"/>
    </location>
</feature>
<evidence type="ECO:0000256" key="3">
    <source>
        <dbReference type="ARBA" id="ARBA00007084"/>
    </source>
</evidence>
<feature type="domain" description="PCI" evidence="9">
    <location>
        <begin position="292"/>
        <end position="358"/>
    </location>
</feature>
<evidence type="ECO:0000256" key="1">
    <source>
        <dbReference type="ARBA" id="ARBA00004123"/>
    </source>
</evidence>
<keyword evidence="7" id="KW-0539">Nucleus</keyword>
<dbReference type="InterPro" id="IPR055089">
    <property type="entry name" value="COP9_N"/>
</dbReference>
<name>A0A4Y9XLI2_9AGAM</name>
<feature type="domain" description="COP9 signalosome complex subunit 3 N-terminal helical repeats" evidence="10">
    <location>
        <begin position="16"/>
        <end position="150"/>
    </location>
</feature>
<evidence type="ECO:0000256" key="6">
    <source>
        <dbReference type="ARBA" id="ARBA00022790"/>
    </source>
</evidence>
<comment type="subcellular location">
    <subcellularLocation>
        <location evidence="2">Cytoplasm</location>
    </subcellularLocation>
    <subcellularLocation>
        <location evidence="1">Nucleus</location>
    </subcellularLocation>
</comment>
<dbReference type="PANTHER" id="PTHR10758:SF1">
    <property type="entry name" value="COP9 SIGNALOSOME COMPLEX SUBUNIT 3"/>
    <property type="match status" value="1"/>
</dbReference>
<proteinExistence type="inferred from homology"/>
<evidence type="ECO:0000256" key="2">
    <source>
        <dbReference type="ARBA" id="ARBA00004496"/>
    </source>
</evidence>
<evidence type="ECO:0000256" key="8">
    <source>
        <dbReference type="SAM" id="MobiDB-lite"/>
    </source>
</evidence>
<protein>
    <recommendedName>
        <fullName evidence="4">COP9 signalosome complex subunit 3</fullName>
    </recommendedName>
</protein>
<accession>A0A4Y9XLI2</accession>
<evidence type="ECO:0000256" key="4">
    <source>
        <dbReference type="ARBA" id="ARBA00014878"/>
    </source>
</evidence>
<dbReference type="Pfam" id="PF01399">
    <property type="entry name" value="PCI"/>
    <property type="match status" value="1"/>
</dbReference>
<evidence type="ECO:0000259" key="10">
    <source>
        <dbReference type="Pfam" id="PF22788"/>
    </source>
</evidence>